<dbReference type="Gene3D" id="3.30.428.70">
    <property type="match status" value="1"/>
</dbReference>
<evidence type="ECO:0000259" key="2">
    <source>
        <dbReference type="Pfam" id="PF19327"/>
    </source>
</evidence>
<dbReference type="RefSeq" id="XP_002479464.1">
    <property type="nucleotide sequence ID" value="XM_002479419.1"/>
</dbReference>
<organism evidence="3 4">
    <name type="scientific">Talaromyces stipitatus (strain ATCC 10500 / CBS 375.48 / QM 6759 / NRRL 1006)</name>
    <name type="common">Penicillium stipitatum</name>
    <dbReference type="NCBI Taxonomy" id="441959"/>
    <lineage>
        <taxon>Eukaryota</taxon>
        <taxon>Fungi</taxon>
        <taxon>Dikarya</taxon>
        <taxon>Ascomycota</taxon>
        <taxon>Pezizomycotina</taxon>
        <taxon>Eurotiomycetes</taxon>
        <taxon>Eurotiomycetidae</taxon>
        <taxon>Eurotiales</taxon>
        <taxon>Trichocomaceae</taxon>
        <taxon>Talaromyces</taxon>
        <taxon>Talaromyces sect. Talaromyces</taxon>
    </lineage>
</organism>
<dbReference type="InterPro" id="IPR045759">
    <property type="entry name" value="Ap4A_phos1/2_N"/>
</dbReference>
<proteinExistence type="predicted"/>
<dbReference type="PhylomeDB" id="B8M630"/>
<dbReference type="InterPro" id="IPR043171">
    <property type="entry name" value="Ap4A_phos1/2-like"/>
</dbReference>
<reference evidence="4" key="1">
    <citation type="journal article" date="2015" name="Genome Announc.">
        <title>Genome sequence of the AIDS-associated pathogen Penicillium marneffei (ATCC18224) and its near taxonomic relative Talaromyces stipitatus (ATCC10500).</title>
        <authorList>
            <person name="Nierman W.C."/>
            <person name="Fedorova-Abrams N.D."/>
            <person name="Andrianopoulos A."/>
        </authorList>
    </citation>
    <scope>NUCLEOTIDE SEQUENCE [LARGE SCALE GENOMIC DNA]</scope>
    <source>
        <strain evidence="4">ATCC 10500 / CBS 375.48 / QM 6759 / NRRL 1006</strain>
    </source>
</reference>
<sequence length="289" mass="32493">MACEFTATTPPDYKSVMAKFDALIARGLISCYPPEVVRLQDKNLQTLKSCAKFEFRVSQTLQAKPQSGEPLPLSKGNTFGPGSDLALVHADLVLAEINNTHLLVANLYCVIRPQLLLLTKDSYRRQHESLGADDFDVIKEPFYAMFSCSAMAGASREHKHMHILPYEDKNECTGIPSVEAQLSSFPFKYYWSRVDFSEGNLLQIYYRLLADARLALNLAQSATCPHNVILTQYWLMVVLRRSNNFHGLTCNAPGMICSVWLQNEAQLKKWSQLGLAKVLSRLGVPKDLF</sequence>
<name>B8M630_TALSN</name>
<dbReference type="EMBL" id="EQ962654">
    <property type="protein sequence ID" value="EED19030.1"/>
    <property type="molecule type" value="Genomic_DNA"/>
</dbReference>
<dbReference type="STRING" id="441959.B8M630"/>
<dbReference type="GO" id="GO:0009117">
    <property type="term" value="P:nucleotide metabolic process"/>
    <property type="evidence" value="ECO:0007669"/>
    <property type="project" value="InterPro"/>
</dbReference>
<dbReference type="GO" id="GO:0005524">
    <property type="term" value="F:ATP binding"/>
    <property type="evidence" value="ECO:0007669"/>
    <property type="project" value="InterPro"/>
</dbReference>
<dbReference type="GeneID" id="8109547"/>
<evidence type="ECO:0000313" key="3">
    <source>
        <dbReference type="EMBL" id="EED19030.1"/>
    </source>
</evidence>
<evidence type="ECO:0000313" key="4">
    <source>
        <dbReference type="Proteomes" id="UP000001745"/>
    </source>
</evidence>
<dbReference type="AlphaFoldDB" id="B8M630"/>
<dbReference type="GO" id="GO:0003877">
    <property type="term" value="F:ATP:ADP adenylyltransferase activity"/>
    <property type="evidence" value="ECO:0007669"/>
    <property type="project" value="InterPro"/>
</dbReference>
<gene>
    <name evidence="3" type="ORF">TSTA_023650</name>
</gene>
<dbReference type="OMA" id="GSDMFCP"/>
<accession>B8M630</accession>
<dbReference type="Pfam" id="PF09830">
    <property type="entry name" value="ATP_transf"/>
    <property type="match status" value="1"/>
</dbReference>
<dbReference type="SUPFAM" id="SSF54197">
    <property type="entry name" value="HIT-like"/>
    <property type="match status" value="1"/>
</dbReference>
<dbReference type="eggNOG" id="ENOG502QRAQ">
    <property type="taxonomic scope" value="Eukaryota"/>
</dbReference>
<dbReference type="OrthoDB" id="10267950at2759"/>
<feature type="domain" description="ATP adenylyltransferase C-terminal" evidence="1">
    <location>
        <begin position="184"/>
        <end position="285"/>
    </location>
</feature>
<dbReference type="HOGENOM" id="CLU_049915_0_0_1"/>
<dbReference type="Pfam" id="PF19327">
    <property type="entry name" value="Ap4A_phos_N"/>
    <property type="match status" value="1"/>
</dbReference>
<feature type="domain" description="Ap4A phosphorylase 1/2 N-terminal" evidence="2">
    <location>
        <begin position="89"/>
        <end position="176"/>
    </location>
</feature>
<dbReference type="InterPro" id="IPR036265">
    <property type="entry name" value="HIT-like_sf"/>
</dbReference>
<dbReference type="InParanoid" id="B8M630"/>
<dbReference type="PANTHER" id="PTHR38420:SF1">
    <property type="entry name" value="PUTATIVE (AFU_ORTHOLOGUE AFUA_5G14690)-RELATED"/>
    <property type="match status" value="1"/>
</dbReference>
<dbReference type="Proteomes" id="UP000001745">
    <property type="component" value="Unassembled WGS sequence"/>
</dbReference>
<dbReference type="PANTHER" id="PTHR38420">
    <property type="entry name" value="AP-4-A PHOSPHORYLASE II"/>
    <property type="match status" value="1"/>
</dbReference>
<protein>
    <submittedName>
        <fullName evidence="3">Phosphorylase, putative</fullName>
    </submittedName>
</protein>
<evidence type="ECO:0000259" key="1">
    <source>
        <dbReference type="Pfam" id="PF09830"/>
    </source>
</evidence>
<keyword evidence="4" id="KW-1185">Reference proteome</keyword>
<dbReference type="VEuPathDB" id="FungiDB:TSTA_023650"/>
<dbReference type="InterPro" id="IPR019200">
    <property type="entry name" value="ATP_adenylylTrfase_C"/>
</dbReference>
<dbReference type="InterPro" id="IPR009163">
    <property type="entry name" value="Ap4A_phos1/2"/>
</dbReference>